<dbReference type="Gene3D" id="1.10.150.670">
    <property type="entry name" value="Crossover junction endonuclease EME1, DNA-binding domain"/>
    <property type="match status" value="1"/>
</dbReference>
<evidence type="ECO:0000256" key="8">
    <source>
        <dbReference type="ARBA" id="ARBA00022842"/>
    </source>
</evidence>
<evidence type="ECO:0000259" key="11">
    <source>
        <dbReference type="SMART" id="SM00891"/>
    </source>
</evidence>
<evidence type="ECO:0000256" key="3">
    <source>
        <dbReference type="ARBA" id="ARBA00022722"/>
    </source>
</evidence>
<dbReference type="GO" id="GO:0048257">
    <property type="term" value="F:3'-flap endonuclease activity"/>
    <property type="evidence" value="ECO:0007669"/>
    <property type="project" value="TreeGrafter"/>
</dbReference>
<dbReference type="GO" id="GO:0031573">
    <property type="term" value="P:mitotic intra-S DNA damage checkpoint signaling"/>
    <property type="evidence" value="ECO:0007669"/>
    <property type="project" value="TreeGrafter"/>
</dbReference>
<organism evidence="12">
    <name type="scientific">viral metagenome</name>
    <dbReference type="NCBI Taxonomy" id="1070528"/>
    <lineage>
        <taxon>unclassified sequences</taxon>
        <taxon>metagenomes</taxon>
        <taxon>organismal metagenomes</taxon>
    </lineage>
</organism>
<evidence type="ECO:0000313" key="12">
    <source>
        <dbReference type="EMBL" id="QHU02788.1"/>
    </source>
</evidence>
<evidence type="ECO:0000256" key="10">
    <source>
        <dbReference type="ARBA" id="ARBA00023204"/>
    </source>
</evidence>
<evidence type="ECO:0000256" key="9">
    <source>
        <dbReference type="ARBA" id="ARBA00023172"/>
    </source>
</evidence>
<dbReference type="SUPFAM" id="SSF52980">
    <property type="entry name" value="Restriction endonuclease-like"/>
    <property type="match status" value="1"/>
</dbReference>
<evidence type="ECO:0000256" key="4">
    <source>
        <dbReference type="ARBA" id="ARBA00022723"/>
    </source>
</evidence>
<keyword evidence="10" id="KW-0234">DNA repair</keyword>
<dbReference type="PANTHER" id="PTHR13451:SF0">
    <property type="entry name" value="CROSSOVER JUNCTION ENDONUCLEASE MUS81"/>
    <property type="match status" value="1"/>
</dbReference>
<dbReference type="GO" id="GO:0003677">
    <property type="term" value="F:DNA binding"/>
    <property type="evidence" value="ECO:0007669"/>
    <property type="project" value="InterPro"/>
</dbReference>
<keyword evidence="9" id="KW-0233">DNA recombination</keyword>
<evidence type="ECO:0000256" key="2">
    <source>
        <dbReference type="ARBA" id="ARBA00010015"/>
    </source>
</evidence>
<dbReference type="PANTHER" id="PTHR13451">
    <property type="entry name" value="CLASS II CROSSOVER JUNCTION ENDONUCLEASE MUS81"/>
    <property type="match status" value="1"/>
</dbReference>
<dbReference type="InterPro" id="IPR006166">
    <property type="entry name" value="ERCC4_domain"/>
</dbReference>
<dbReference type="GO" id="GO:0046872">
    <property type="term" value="F:metal ion binding"/>
    <property type="evidence" value="ECO:0007669"/>
    <property type="project" value="UniProtKB-KW"/>
</dbReference>
<evidence type="ECO:0000256" key="6">
    <source>
        <dbReference type="ARBA" id="ARBA00022763"/>
    </source>
</evidence>
<name>A0A6C0JGA2_9ZZZZ</name>
<dbReference type="GO" id="GO:0048476">
    <property type="term" value="C:Holliday junction resolvase complex"/>
    <property type="evidence" value="ECO:0007669"/>
    <property type="project" value="TreeGrafter"/>
</dbReference>
<keyword evidence="8" id="KW-0460">Magnesium</keyword>
<proteinExistence type="inferred from homology"/>
<dbReference type="Gene3D" id="3.40.50.10130">
    <property type="match status" value="1"/>
</dbReference>
<evidence type="ECO:0000256" key="1">
    <source>
        <dbReference type="ARBA" id="ARBA00001946"/>
    </source>
</evidence>
<dbReference type="SMART" id="SM00891">
    <property type="entry name" value="ERCC4"/>
    <property type="match status" value="1"/>
</dbReference>
<accession>A0A6C0JGA2</accession>
<dbReference type="InterPro" id="IPR011335">
    <property type="entry name" value="Restrct_endonuc-II-like"/>
</dbReference>
<dbReference type="EMBL" id="MN740363">
    <property type="protein sequence ID" value="QHU02788.1"/>
    <property type="molecule type" value="Genomic_DNA"/>
</dbReference>
<keyword evidence="7" id="KW-0378">Hydrolase</keyword>
<dbReference type="GO" id="GO:0006308">
    <property type="term" value="P:DNA catabolic process"/>
    <property type="evidence" value="ECO:0007669"/>
    <property type="project" value="InterPro"/>
</dbReference>
<dbReference type="GO" id="GO:0000727">
    <property type="term" value="P:double-strand break repair via break-induced replication"/>
    <property type="evidence" value="ECO:0007669"/>
    <property type="project" value="TreeGrafter"/>
</dbReference>
<keyword evidence="5" id="KW-0255">Endonuclease</keyword>
<dbReference type="InterPro" id="IPR042530">
    <property type="entry name" value="EME1/EME2_C"/>
</dbReference>
<protein>
    <recommendedName>
        <fullName evidence="11">ERCC4 domain-containing protein</fullName>
    </recommendedName>
</protein>
<dbReference type="GO" id="GO:0008821">
    <property type="term" value="F:crossover junction DNA endonuclease activity"/>
    <property type="evidence" value="ECO:0007669"/>
    <property type="project" value="InterPro"/>
</dbReference>
<evidence type="ECO:0000256" key="7">
    <source>
        <dbReference type="ARBA" id="ARBA00022801"/>
    </source>
</evidence>
<reference evidence="12" key="1">
    <citation type="journal article" date="2020" name="Nature">
        <title>Giant virus diversity and host interactions through global metagenomics.</title>
        <authorList>
            <person name="Schulz F."/>
            <person name="Roux S."/>
            <person name="Paez-Espino D."/>
            <person name="Jungbluth S."/>
            <person name="Walsh D.A."/>
            <person name="Denef V.J."/>
            <person name="McMahon K.D."/>
            <person name="Konstantinidis K.T."/>
            <person name="Eloe-Fadrosh E.A."/>
            <person name="Kyrpides N.C."/>
            <person name="Woyke T."/>
        </authorList>
    </citation>
    <scope>NUCLEOTIDE SEQUENCE</scope>
    <source>
        <strain evidence="12">GVMAG-M-3300025880-76</strain>
    </source>
</reference>
<feature type="domain" description="ERCC4" evidence="11">
    <location>
        <begin position="2"/>
        <end position="93"/>
    </location>
</feature>
<dbReference type="GO" id="GO:0000712">
    <property type="term" value="P:resolution of meiotic recombination intermediates"/>
    <property type="evidence" value="ECO:0007669"/>
    <property type="project" value="TreeGrafter"/>
</dbReference>
<keyword evidence="3" id="KW-0540">Nuclease</keyword>
<dbReference type="InterPro" id="IPR033309">
    <property type="entry name" value="Mus81"/>
</dbReference>
<comment type="cofactor">
    <cofactor evidence="1">
        <name>Mg(2+)</name>
        <dbReference type="ChEBI" id="CHEBI:18420"/>
    </cofactor>
</comment>
<dbReference type="AlphaFoldDB" id="A0A6C0JGA2"/>
<comment type="similarity">
    <text evidence="2">Belongs to the XPF family.</text>
</comment>
<evidence type="ECO:0000256" key="5">
    <source>
        <dbReference type="ARBA" id="ARBA00022759"/>
    </source>
</evidence>
<dbReference type="Pfam" id="PF02732">
    <property type="entry name" value="ERCC4"/>
    <property type="match status" value="1"/>
</dbReference>
<dbReference type="GO" id="GO:0005634">
    <property type="term" value="C:nucleus"/>
    <property type="evidence" value="ECO:0007669"/>
    <property type="project" value="TreeGrafter"/>
</dbReference>
<sequence length="257" mass="29651">MTIIIDYREKKLIQEMQKVLGEAYDDYVVVKNLLLGDISIQNKEEQDEVIIERKTLTDLIASIKDGRYNEQKIRLNASDIPNHNIMFLIEGDKEHFRQYYGEAQLKLIYSSVFSLSYLCGYTFCFSDGIYETAQIVSQFYSKYLKTKDRPLHYGRLDVNAPNVIVENAPVQYASCIKSVKNSNINKDNVWHIMLKQIPFVSDTIANALLQEFKSLPLLIDALRNNVNVIDNFKISDNNGKQRKISTRVVAKIVELLI</sequence>
<keyword evidence="4" id="KW-0479">Metal-binding</keyword>
<keyword evidence="6" id="KW-0227">DNA damage</keyword>